<evidence type="ECO:0000256" key="2">
    <source>
        <dbReference type="ARBA" id="ARBA00023140"/>
    </source>
</evidence>
<evidence type="ECO:0000256" key="1">
    <source>
        <dbReference type="ARBA" id="ARBA00004275"/>
    </source>
</evidence>
<dbReference type="InterPro" id="IPR025110">
    <property type="entry name" value="AMP-bd_C"/>
</dbReference>
<evidence type="ECO:0000259" key="3">
    <source>
        <dbReference type="Pfam" id="PF00501"/>
    </source>
</evidence>
<dbReference type="SUPFAM" id="SSF56801">
    <property type="entry name" value="Acetyl-CoA synthetase-like"/>
    <property type="match status" value="1"/>
</dbReference>
<dbReference type="GO" id="GO:0046949">
    <property type="term" value="P:fatty-acyl-CoA biosynthetic process"/>
    <property type="evidence" value="ECO:0007669"/>
    <property type="project" value="TreeGrafter"/>
</dbReference>
<dbReference type="Pfam" id="PF13193">
    <property type="entry name" value="AMP-binding_C"/>
    <property type="match status" value="1"/>
</dbReference>
<dbReference type="InterPro" id="IPR045851">
    <property type="entry name" value="AMP-bd_C_sf"/>
</dbReference>
<dbReference type="GO" id="GO:0004467">
    <property type="term" value="F:long-chain fatty acid-CoA ligase activity"/>
    <property type="evidence" value="ECO:0007669"/>
    <property type="project" value="TreeGrafter"/>
</dbReference>
<dbReference type="FunFam" id="3.40.50.12780:FF:000025">
    <property type="entry name" value="luciferin 4-monooxygenase"/>
    <property type="match status" value="1"/>
</dbReference>
<dbReference type="InterPro" id="IPR042099">
    <property type="entry name" value="ANL_N_sf"/>
</dbReference>
<dbReference type="InterPro" id="IPR020845">
    <property type="entry name" value="AMP-binding_CS"/>
</dbReference>
<dbReference type="PANTHER" id="PTHR24096">
    <property type="entry name" value="LONG-CHAIN-FATTY-ACID--COA LIGASE"/>
    <property type="match status" value="1"/>
</dbReference>
<sequence length="547" mass="61211">MTTYDAESKIWKGVSIPFDENSENLGEIILKILSETPERVLQIDSETDEQFTCQDLKLSSIRVAQNLERIGVEVDDIVGIISKQSHFATSIIIGCIIHGAILNPLDETLNENDIANIFNLTKPKIIITEPSFIPKLQNALKSATFNYRIYSITDKSSLFLRASNFIKPTGTEENFVAPKFAKSLREKLYAILCSSGTTGTPKGVCMSHLLSTSTASFVKIFSGDRGAIRSYCPSPIYWASGFYQNVLPIFSPNEIRIIPSNKPWYIEDFLKLVEKYKLTQALMPSMDLHMFVNFKNLSSYDLESLTNIMTGGTIISKVLRDKFAATFPNKNLQVAYGMTESGGTISKPGEYKLEYSAGSIVLPNHEIKIVDDDGNKLGINEKGEICIKSKYGFAGYYNNPEATKKAVDDEGFIITGDIGYFNEDNILFVFDRKKDVIKSKRMNVSASEIENIIQEIEGVEFVTIVSIPDDLLQNLIVAAVIKQKGFEKLREKSIVDYVASKLPDEKHLSGGVYFFDKFPLTPSGKVKKSLLLEEIMKIRKISNGYHQ</sequence>
<proteinExistence type="predicted"/>
<dbReference type="PANTHER" id="PTHR24096:SF353">
    <property type="entry name" value="GH16244P-RELATED"/>
    <property type="match status" value="1"/>
</dbReference>
<dbReference type="Pfam" id="PF00501">
    <property type="entry name" value="AMP-binding"/>
    <property type="match status" value="1"/>
</dbReference>
<gene>
    <name evidence="5" type="ORF">PVAND_009381</name>
</gene>
<comment type="caution">
    <text evidence="5">The sequence shown here is derived from an EMBL/GenBank/DDBJ whole genome shotgun (WGS) entry which is preliminary data.</text>
</comment>
<dbReference type="OrthoDB" id="10253869at2759"/>
<feature type="domain" description="AMP-binding enzyme C-terminal" evidence="4">
    <location>
        <begin position="448"/>
        <end position="525"/>
    </location>
</feature>
<comment type="subcellular location">
    <subcellularLocation>
        <location evidence="1">Peroxisome</location>
    </subcellularLocation>
</comment>
<evidence type="ECO:0000313" key="5">
    <source>
        <dbReference type="EMBL" id="KAG5679844.1"/>
    </source>
</evidence>
<evidence type="ECO:0000313" key="6">
    <source>
        <dbReference type="Proteomes" id="UP001107558"/>
    </source>
</evidence>
<keyword evidence="6" id="KW-1185">Reference proteome</keyword>
<keyword evidence="2" id="KW-0576">Peroxisome</keyword>
<dbReference type="Gene3D" id="3.40.50.12780">
    <property type="entry name" value="N-terminal domain of ligase-like"/>
    <property type="match status" value="1"/>
</dbReference>
<dbReference type="AlphaFoldDB" id="A0A9J6CCK2"/>
<protein>
    <submittedName>
        <fullName evidence="5">Uncharacterized protein</fullName>
    </submittedName>
</protein>
<feature type="domain" description="AMP-dependent synthetase/ligase" evidence="3">
    <location>
        <begin position="35"/>
        <end position="397"/>
    </location>
</feature>
<dbReference type="Proteomes" id="UP001107558">
    <property type="component" value="Chromosome 1"/>
</dbReference>
<evidence type="ECO:0000259" key="4">
    <source>
        <dbReference type="Pfam" id="PF13193"/>
    </source>
</evidence>
<dbReference type="PROSITE" id="PS00455">
    <property type="entry name" value="AMP_BINDING"/>
    <property type="match status" value="1"/>
</dbReference>
<dbReference type="InterPro" id="IPR000873">
    <property type="entry name" value="AMP-dep_synth/lig_dom"/>
</dbReference>
<dbReference type="EMBL" id="JADBJN010000001">
    <property type="protein sequence ID" value="KAG5679844.1"/>
    <property type="molecule type" value="Genomic_DNA"/>
</dbReference>
<name>A0A9J6CCK2_POLVA</name>
<dbReference type="GO" id="GO:0005777">
    <property type="term" value="C:peroxisome"/>
    <property type="evidence" value="ECO:0007669"/>
    <property type="project" value="UniProtKB-SubCell"/>
</dbReference>
<dbReference type="Gene3D" id="3.30.300.30">
    <property type="match status" value="1"/>
</dbReference>
<accession>A0A9J6CCK2</accession>
<reference evidence="5" key="1">
    <citation type="submission" date="2021-03" db="EMBL/GenBank/DDBJ databases">
        <title>Chromosome level genome of the anhydrobiotic midge Polypedilum vanderplanki.</title>
        <authorList>
            <person name="Yoshida Y."/>
            <person name="Kikawada T."/>
            <person name="Gusev O."/>
        </authorList>
    </citation>
    <scope>NUCLEOTIDE SEQUENCE</scope>
    <source>
        <strain evidence="5">NIAS01</strain>
        <tissue evidence="5">Whole body or cell culture</tissue>
    </source>
</reference>
<organism evidence="5 6">
    <name type="scientific">Polypedilum vanderplanki</name>
    <name type="common">Sleeping chironomid midge</name>
    <dbReference type="NCBI Taxonomy" id="319348"/>
    <lineage>
        <taxon>Eukaryota</taxon>
        <taxon>Metazoa</taxon>
        <taxon>Ecdysozoa</taxon>
        <taxon>Arthropoda</taxon>
        <taxon>Hexapoda</taxon>
        <taxon>Insecta</taxon>
        <taxon>Pterygota</taxon>
        <taxon>Neoptera</taxon>
        <taxon>Endopterygota</taxon>
        <taxon>Diptera</taxon>
        <taxon>Nematocera</taxon>
        <taxon>Chironomoidea</taxon>
        <taxon>Chironomidae</taxon>
        <taxon>Chironominae</taxon>
        <taxon>Polypedilum</taxon>
        <taxon>Polypedilum</taxon>
    </lineage>
</organism>